<sequence>MGFQAASRSNYKLRHVTHRLSATSLDDSSDSGQIKLPKQLKKKALTTFPRYLEIECWKRPELRGLEPVLQAVAEACKQINRIVQRAQTDDVYGVAVDSTGKPLEENVQGEVQQKLDVLCNTIMMQAFCGSSCNIHSVASEEEDEPRCCADVMVRFSQMCNACSSWNLTCYSLHDGKNDSVFGQGEYIAVFDPIDGSKNIDASLPVGSIFGIYRTQPGKPVNAESFLQDGNSLVAAGYCLYSATTILVLTLGSGVDGFTLDPDVSRFLHTHQDIRVPSNGAIYSFNEANYNDFDEPVQKYLSALKHGSSSIKKRSTARYIGSMVADVHNVLINGGIYGYPRTLGNKEGKLRLLYESAPMAMIMEQAGGAGSTGSRRILDVKPKETHQRVPTFLGSIENVFELDQFYKYYSDEQVIGNTSEQL</sequence>
<evidence type="ECO:0000313" key="16">
    <source>
        <dbReference type="Proteomes" id="UP000198406"/>
    </source>
</evidence>
<dbReference type="CDD" id="cd00354">
    <property type="entry name" value="FBPase"/>
    <property type="match status" value="1"/>
</dbReference>
<dbReference type="InterPro" id="IPR020548">
    <property type="entry name" value="Fructose_bisphosphatase_AS"/>
</dbReference>
<dbReference type="OrthoDB" id="10256725at2759"/>
<evidence type="ECO:0000256" key="11">
    <source>
        <dbReference type="ARBA" id="ARBA00040159"/>
    </source>
</evidence>
<keyword evidence="16" id="KW-1185">Reference proteome</keyword>
<dbReference type="PIRSF" id="PIRSF500210">
    <property type="entry name" value="FBPtase"/>
    <property type="match status" value="1"/>
</dbReference>
<keyword evidence="9" id="KW-0460">Magnesium</keyword>
<evidence type="ECO:0000256" key="12">
    <source>
        <dbReference type="RuleBase" id="RU000508"/>
    </source>
</evidence>
<dbReference type="Gene3D" id="3.30.540.10">
    <property type="entry name" value="Fructose-1,6-Bisphosphatase, subunit A, domain 1"/>
    <property type="match status" value="1"/>
</dbReference>
<dbReference type="PANTHER" id="PTHR11556:SF41">
    <property type="entry name" value="FRUCTOSE-1,6-BISPHOSPHATASE, CYTOSOLIC"/>
    <property type="match status" value="1"/>
</dbReference>
<dbReference type="Proteomes" id="UP000198406">
    <property type="component" value="Unassembled WGS sequence"/>
</dbReference>
<evidence type="ECO:0000256" key="10">
    <source>
        <dbReference type="ARBA" id="ARBA00023277"/>
    </source>
</evidence>
<evidence type="ECO:0000256" key="4">
    <source>
        <dbReference type="ARBA" id="ARBA00010941"/>
    </source>
</evidence>
<evidence type="ECO:0000256" key="6">
    <source>
        <dbReference type="ARBA" id="ARBA00022490"/>
    </source>
</evidence>
<name>A0A1Z5JZ18_FISSO</name>
<dbReference type="PANTHER" id="PTHR11556">
    <property type="entry name" value="FRUCTOSE-1,6-BISPHOSPHATASE-RELATED"/>
    <property type="match status" value="1"/>
</dbReference>
<dbReference type="Gene3D" id="3.40.190.80">
    <property type="match status" value="1"/>
</dbReference>
<keyword evidence="7" id="KW-0479">Metal-binding</keyword>
<evidence type="ECO:0000256" key="2">
    <source>
        <dbReference type="ARBA" id="ARBA00001946"/>
    </source>
</evidence>
<comment type="cofactor">
    <cofactor evidence="2">
        <name>Mg(2+)</name>
        <dbReference type="ChEBI" id="CHEBI:18420"/>
    </cofactor>
</comment>
<dbReference type="InterPro" id="IPR028343">
    <property type="entry name" value="FBPtase"/>
</dbReference>
<evidence type="ECO:0000256" key="8">
    <source>
        <dbReference type="ARBA" id="ARBA00022801"/>
    </source>
</evidence>
<proteinExistence type="inferred from homology"/>
<evidence type="ECO:0000256" key="3">
    <source>
        <dbReference type="ARBA" id="ARBA00004496"/>
    </source>
</evidence>
<feature type="domain" description="Fructose-1-6-bisphosphatase class I N-terminal" evidence="13">
    <location>
        <begin position="65"/>
        <end position="144"/>
    </location>
</feature>
<accession>A0A1Z5JZ18</accession>
<evidence type="ECO:0000259" key="13">
    <source>
        <dbReference type="Pfam" id="PF00316"/>
    </source>
</evidence>
<gene>
    <name evidence="15" type="ORF">FisN_4Lh155</name>
</gene>
<dbReference type="AlphaFoldDB" id="A0A1Z5JZ18"/>
<dbReference type="Pfam" id="PF00316">
    <property type="entry name" value="FBPase"/>
    <property type="match status" value="2"/>
</dbReference>
<dbReference type="PROSITE" id="PS00124">
    <property type="entry name" value="FBPASE"/>
    <property type="match status" value="1"/>
</dbReference>
<dbReference type="PIRSF" id="PIRSF000904">
    <property type="entry name" value="FBPtase_SBPase"/>
    <property type="match status" value="1"/>
</dbReference>
<protein>
    <recommendedName>
        <fullName evidence="11">Fructose-1,6-bisphosphatase, cytosolic</fullName>
        <ecNumber evidence="5">3.1.3.11</ecNumber>
    </recommendedName>
</protein>
<evidence type="ECO:0000256" key="5">
    <source>
        <dbReference type="ARBA" id="ARBA00013093"/>
    </source>
</evidence>
<dbReference type="GO" id="GO:0006002">
    <property type="term" value="P:fructose 6-phosphate metabolic process"/>
    <property type="evidence" value="ECO:0007669"/>
    <property type="project" value="TreeGrafter"/>
</dbReference>
<dbReference type="Pfam" id="PF18913">
    <property type="entry name" value="FBPase_C"/>
    <property type="match status" value="1"/>
</dbReference>
<dbReference type="HAMAP" id="MF_01855">
    <property type="entry name" value="FBPase_class1"/>
    <property type="match status" value="1"/>
</dbReference>
<reference evidence="15 16" key="1">
    <citation type="journal article" date="2015" name="Plant Cell">
        <title>Oil accumulation by the oleaginous diatom Fistulifera solaris as revealed by the genome and transcriptome.</title>
        <authorList>
            <person name="Tanaka T."/>
            <person name="Maeda Y."/>
            <person name="Veluchamy A."/>
            <person name="Tanaka M."/>
            <person name="Abida H."/>
            <person name="Marechal E."/>
            <person name="Bowler C."/>
            <person name="Muto M."/>
            <person name="Sunaga Y."/>
            <person name="Tanaka M."/>
            <person name="Yoshino T."/>
            <person name="Taniguchi T."/>
            <person name="Fukuda Y."/>
            <person name="Nemoto M."/>
            <person name="Matsumoto M."/>
            <person name="Wong P.S."/>
            <person name="Aburatani S."/>
            <person name="Fujibuchi W."/>
        </authorList>
    </citation>
    <scope>NUCLEOTIDE SEQUENCE [LARGE SCALE GENOMIC DNA]</scope>
    <source>
        <strain evidence="15 16">JPCC DA0580</strain>
    </source>
</reference>
<dbReference type="InterPro" id="IPR000146">
    <property type="entry name" value="FBPase_class-1"/>
</dbReference>
<dbReference type="GO" id="GO:0030388">
    <property type="term" value="P:fructose 1,6-bisphosphate metabolic process"/>
    <property type="evidence" value="ECO:0007669"/>
    <property type="project" value="TreeGrafter"/>
</dbReference>
<keyword evidence="6" id="KW-0963">Cytoplasm</keyword>
<dbReference type="EC" id="3.1.3.11" evidence="5"/>
<dbReference type="GO" id="GO:0006094">
    <property type="term" value="P:gluconeogenesis"/>
    <property type="evidence" value="ECO:0007669"/>
    <property type="project" value="TreeGrafter"/>
</dbReference>
<comment type="catalytic activity">
    <reaction evidence="1">
        <text>beta-D-fructose 1,6-bisphosphate + H2O = beta-D-fructose 6-phosphate + phosphate</text>
        <dbReference type="Rhea" id="RHEA:11064"/>
        <dbReference type="ChEBI" id="CHEBI:15377"/>
        <dbReference type="ChEBI" id="CHEBI:32966"/>
        <dbReference type="ChEBI" id="CHEBI:43474"/>
        <dbReference type="ChEBI" id="CHEBI:57634"/>
        <dbReference type="EC" id="3.1.3.11"/>
    </reaction>
</comment>
<feature type="domain" description="Fructose-1-6-bisphosphatase class 1 C-terminal" evidence="14">
    <location>
        <begin position="275"/>
        <end position="405"/>
    </location>
</feature>
<dbReference type="GO" id="GO:0005829">
    <property type="term" value="C:cytosol"/>
    <property type="evidence" value="ECO:0007669"/>
    <property type="project" value="TreeGrafter"/>
</dbReference>
<dbReference type="GO" id="GO:0005986">
    <property type="term" value="P:sucrose biosynthetic process"/>
    <property type="evidence" value="ECO:0007669"/>
    <property type="project" value="TreeGrafter"/>
</dbReference>
<comment type="similarity">
    <text evidence="4 12">Belongs to the FBPase class 1 family.</text>
</comment>
<dbReference type="InterPro" id="IPR044015">
    <property type="entry name" value="FBPase_C_dom"/>
</dbReference>
<keyword evidence="10 12" id="KW-0119">Carbohydrate metabolism</keyword>
<evidence type="ECO:0000256" key="7">
    <source>
        <dbReference type="ARBA" id="ARBA00022723"/>
    </source>
</evidence>
<comment type="subcellular location">
    <subcellularLocation>
        <location evidence="3">Cytoplasm</location>
    </subcellularLocation>
</comment>
<dbReference type="InterPro" id="IPR033391">
    <property type="entry name" value="FBPase_N"/>
</dbReference>
<feature type="domain" description="Fructose-1-6-bisphosphatase class I N-terminal" evidence="13">
    <location>
        <begin position="183"/>
        <end position="270"/>
    </location>
</feature>
<dbReference type="SUPFAM" id="SSF56655">
    <property type="entry name" value="Carbohydrate phosphatase"/>
    <property type="match status" value="1"/>
</dbReference>
<comment type="caution">
    <text evidence="15">The sequence shown here is derived from an EMBL/GenBank/DDBJ whole genome shotgun (WGS) entry which is preliminary data.</text>
</comment>
<evidence type="ECO:0000259" key="14">
    <source>
        <dbReference type="Pfam" id="PF18913"/>
    </source>
</evidence>
<evidence type="ECO:0000256" key="1">
    <source>
        <dbReference type="ARBA" id="ARBA00001273"/>
    </source>
</evidence>
<keyword evidence="8 12" id="KW-0378">Hydrolase</keyword>
<dbReference type="GO" id="GO:0042132">
    <property type="term" value="F:fructose 1,6-bisphosphate 1-phosphatase activity"/>
    <property type="evidence" value="ECO:0007669"/>
    <property type="project" value="UniProtKB-EC"/>
</dbReference>
<evidence type="ECO:0000313" key="15">
    <source>
        <dbReference type="EMBL" id="GAX19270.1"/>
    </source>
</evidence>
<dbReference type="InParanoid" id="A0A1Z5JZ18"/>
<evidence type="ECO:0000256" key="9">
    <source>
        <dbReference type="ARBA" id="ARBA00022842"/>
    </source>
</evidence>
<dbReference type="GO" id="GO:0006000">
    <property type="term" value="P:fructose metabolic process"/>
    <property type="evidence" value="ECO:0007669"/>
    <property type="project" value="TreeGrafter"/>
</dbReference>
<dbReference type="GO" id="GO:0046872">
    <property type="term" value="F:metal ion binding"/>
    <property type="evidence" value="ECO:0007669"/>
    <property type="project" value="UniProtKB-KW"/>
</dbReference>
<organism evidence="15 16">
    <name type="scientific">Fistulifera solaris</name>
    <name type="common">Oleaginous diatom</name>
    <dbReference type="NCBI Taxonomy" id="1519565"/>
    <lineage>
        <taxon>Eukaryota</taxon>
        <taxon>Sar</taxon>
        <taxon>Stramenopiles</taxon>
        <taxon>Ochrophyta</taxon>
        <taxon>Bacillariophyta</taxon>
        <taxon>Bacillariophyceae</taxon>
        <taxon>Bacillariophycidae</taxon>
        <taxon>Naviculales</taxon>
        <taxon>Naviculaceae</taxon>
        <taxon>Fistulifera</taxon>
    </lineage>
</organism>
<dbReference type="PRINTS" id="PR00115">
    <property type="entry name" value="F16BPHPHTASE"/>
</dbReference>
<dbReference type="EMBL" id="BDSP01000136">
    <property type="protein sequence ID" value="GAX19270.1"/>
    <property type="molecule type" value="Genomic_DNA"/>
</dbReference>